<dbReference type="InParanoid" id="F4S6I7"/>
<feature type="compositionally biased region" description="Low complexity" evidence="1">
    <location>
        <begin position="1"/>
        <end position="13"/>
    </location>
</feature>
<evidence type="ECO:0000256" key="1">
    <source>
        <dbReference type="SAM" id="MobiDB-lite"/>
    </source>
</evidence>
<evidence type="ECO:0000313" key="2">
    <source>
        <dbReference type="EMBL" id="EGF99751.1"/>
    </source>
</evidence>
<sequence>MSSSPASQRSSMSIAPPAPRRKRKQAASNSKNTPANHSDDPAKKAKVLENQGESEDADYAPVTEYFGPPEHKPDEERKDFLGVFPFSGTLPVIAEEDEEDHTLSTTIVIDANLDDDPAPEEINTNHDSEAEFFVNGEPDCDEETKTEEPEVEATVDTTLENTTSSKYHTTASRKHANRLNALISKANFISRRVARSAAWRRHFSRIAKSMNLKILPLTPGYNATRWNAEFDSLNRLVQARKVVKKLLADDLALLKSKKRHKGSTKPRGYFHEIFFTPDDWSALEDLTNELSVSDYVS</sequence>
<reference evidence="3" key="1">
    <citation type="journal article" date="2011" name="Proc. Natl. Acad. Sci. U.S.A.">
        <title>Obligate biotrophy features unraveled by the genomic analysis of rust fungi.</title>
        <authorList>
            <person name="Duplessis S."/>
            <person name="Cuomo C.A."/>
            <person name="Lin Y.-C."/>
            <person name="Aerts A."/>
            <person name="Tisserant E."/>
            <person name="Veneault-Fourrey C."/>
            <person name="Joly D.L."/>
            <person name="Hacquard S."/>
            <person name="Amselem J."/>
            <person name="Cantarel B.L."/>
            <person name="Chiu R."/>
            <person name="Coutinho P.M."/>
            <person name="Feau N."/>
            <person name="Field M."/>
            <person name="Frey P."/>
            <person name="Gelhaye E."/>
            <person name="Goldberg J."/>
            <person name="Grabherr M.G."/>
            <person name="Kodira C.D."/>
            <person name="Kohler A."/>
            <person name="Kuees U."/>
            <person name="Lindquist E.A."/>
            <person name="Lucas S.M."/>
            <person name="Mago R."/>
            <person name="Mauceli E."/>
            <person name="Morin E."/>
            <person name="Murat C."/>
            <person name="Pangilinan J.L."/>
            <person name="Park R."/>
            <person name="Pearson M."/>
            <person name="Quesneville H."/>
            <person name="Rouhier N."/>
            <person name="Sakthikumar S."/>
            <person name="Salamov A.A."/>
            <person name="Schmutz J."/>
            <person name="Selles B."/>
            <person name="Shapiro H."/>
            <person name="Tanguay P."/>
            <person name="Tuskan G.A."/>
            <person name="Henrissat B."/>
            <person name="Van de Peer Y."/>
            <person name="Rouze P."/>
            <person name="Ellis J.G."/>
            <person name="Dodds P.N."/>
            <person name="Schein J.E."/>
            <person name="Zhong S."/>
            <person name="Hamelin R.C."/>
            <person name="Grigoriev I.V."/>
            <person name="Szabo L.J."/>
            <person name="Martin F."/>
        </authorList>
    </citation>
    <scope>NUCLEOTIDE SEQUENCE [LARGE SCALE GENOMIC DNA]</scope>
    <source>
        <strain evidence="3">98AG31 / pathotype 3-4-7</strain>
    </source>
</reference>
<dbReference type="HOGENOM" id="CLU_075863_0_0_1"/>
<protein>
    <submittedName>
        <fullName evidence="2">Uncharacterized protein</fullName>
    </submittedName>
</protein>
<dbReference type="GeneID" id="18924692"/>
<organism evidence="3">
    <name type="scientific">Melampsora larici-populina (strain 98AG31 / pathotype 3-4-7)</name>
    <name type="common">Poplar leaf rust fungus</name>
    <dbReference type="NCBI Taxonomy" id="747676"/>
    <lineage>
        <taxon>Eukaryota</taxon>
        <taxon>Fungi</taxon>
        <taxon>Dikarya</taxon>
        <taxon>Basidiomycota</taxon>
        <taxon>Pucciniomycotina</taxon>
        <taxon>Pucciniomycetes</taxon>
        <taxon>Pucciniales</taxon>
        <taxon>Melampsoraceae</taxon>
        <taxon>Melampsora</taxon>
    </lineage>
</organism>
<dbReference type="AlphaFoldDB" id="F4S6I7"/>
<keyword evidence="3" id="KW-1185">Reference proteome</keyword>
<gene>
    <name evidence="2" type="ORF">MELLADRAFT_112452</name>
</gene>
<accession>F4S6I7</accession>
<dbReference type="OrthoDB" id="2506775at2759"/>
<dbReference type="KEGG" id="mlr:MELLADRAFT_112452"/>
<feature type="region of interest" description="Disordered" evidence="1">
    <location>
        <begin position="1"/>
        <end position="76"/>
    </location>
</feature>
<dbReference type="RefSeq" id="XP_007417038.1">
    <property type="nucleotide sequence ID" value="XM_007416976.1"/>
</dbReference>
<feature type="compositionally biased region" description="Polar residues" evidence="1">
    <location>
        <begin position="26"/>
        <end position="36"/>
    </location>
</feature>
<dbReference type="VEuPathDB" id="FungiDB:MELLADRAFT_112452"/>
<dbReference type="EMBL" id="GL883155">
    <property type="protein sequence ID" value="EGF99751.1"/>
    <property type="molecule type" value="Genomic_DNA"/>
</dbReference>
<proteinExistence type="predicted"/>
<dbReference type="Proteomes" id="UP000001072">
    <property type="component" value="Unassembled WGS sequence"/>
</dbReference>
<evidence type="ECO:0000313" key="3">
    <source>
        <dbReference type="Proteomes" id="UP000001072"/>
    </source>
</evidence>
<feature type="compositionally biased region" description="Basic and acidic residues" evidence="1">
    <location>
        <begin position="37"/>
        <end position="47"/>
    </location>
</feature>
<name>F4S6I7_MELLP</name>